<dbReference type="InterPro" id="IPR029047">
    <property type="entry name" value="HSP70_peptide-bd_sf"/>
</dbReference>
<dbReference type="RefSeq" id="YP_009664816.1">
    <property type="nucleotide sequence ID" value="NC_043107.1"/>
</dbReference>
<evidence type="ECO:0000313" key="5">
    <source>
        <dbReference type="Proteomes" id="UP000232845"/>
    </source>
</evidence>
<dbReference type="Gene3D" id="3.30.30.30">
    <property type="match status" value="1"/>
</dbReference>
<dbReference type="GO" id="GO:0005524">
    <property type="term" value="F:ATP binding"/>
    <property type="evidence" value="ECO:0007669"/>
    <property type="project" value="UniProtKB-KW"/>
</dbReference>
<reference evidence="4" key="1">
    <citation type="submission" date="2013-02" db="EMBL/GenBank/DDBJ databases">
        <title>Differentiation, distribution, and elimination of closteroviruses infecting Cordyline fruticosa (L.) in Hawaii.</title>
        <authorList>
            <person name="Melzer M.J."/>
        </authorList>
    </citation>
    <scope>NUCLEOTIDE SEQUENCE [LARGE SCALE GENOMIC DNA]</scope>
    <source>
        <strain evidence="4">SJ1</strain>
    </source>
</reference>
<dbReference type="Pfam" id="PF00012">
    <property type="entry name" value="HSP70"/>
    <property type="match status" value="1"/>
</dbReference>
<dbReference type="SUPFAM" id="SSF100920">
    <property type="entry name" value="Heat shock protein 70kD (HSP70), peptide-binding domain"/>
    <property type="match status" value="1"/>
</dbReference>
<dbReference type="Gene3D" id="3.90.640.10">
    <property type="entry name" value="Actin, Chain A, domain 4"/>
    <property type="match status" value="1"/>
</dbReference>
<dbReference type="EMBL" id="JQ599283">
    <property type="protein sequence ID" value="AFJ05058.2"/>
    <property type="molecule type" value="Genomic_RNA"/>
</dbReference>
<keyword evidence="2 3" id="KW-0067">ATP-binding</keyword>
<keyword evidence="5" id="KW-1185">Reference proteome</keyword>
<name>L7P047_9CLOS</name>
<dbReference type="PANTHER" id="PTHR19375">
    <property type="entry name" value="HEAT SHOCK PROTEIN 70KDA"/>
    <property type="match status" value="1"/>
</dbReference>
<evidence type="ECO:0000256" key="2">
    <source>
        <dbReference type="ARBA" id="ARBA00022840"/>
    </source>
</evidence>
<comment type="similarity">
    <text evidence="3">Belongs to the heat shock protein 70 family.</text>
</comment>
<protein>
    <submittedName>
        <fullName evidence="4">Heat shock protein 70-like protein</fullName>
    </submittedName>
</protein>
<evidence type="ECO:0000256" key="3">
    <source>
        <dbReference type="RuleBase" id="RU003322"/>
    </source>
</evidence>
<proteinExistence type="inferred from homology"/>
<evidence type="ECO:0000256" key="1">
    <source>
        <dbReference type="ARBA" id="ARBA00022741"/>
    </source>
</evidence>
<sequence length="555" mass="62410">MEQRDLPFCRAGIDFGTTFSTISAIVDDKLTPLILEDTPYIPTVLTIFDGNLVIGNLAKTIGSVVKNYTTYYDLKRWVGVTASSFQTIKDKLKPSYFCEFKDEDCHMSGIGTVKKSFSVKTLICWYIKVLINLFEEKFKVKVTNLNVSVPADYYSIQRSYMRSIVDSLNIKVDRILNEPSAAAIHSIFASKNSDEFLIFDFGGGTFDVSYVRKKNKIIMICDTEGDLFLGGRDIDAAIGSYITTQTGTKLSPLSLAYIKENVISSDARDFNVLDENGDSVQVSFDRQKLTALADPFVKKSIYILEKIVARNNIKGAVISMVGGTSLLPSLQSAVKKFANKTGNSVYVDKDLRLSVSYGCTYLHILTEDPDFIYVDVNSHVIFKLGTYFKPEIVIRKPMPIPYVREIQMSNDFVYNTAIDLYEGESLFFLEDKLLVRDNYSTDTVSKKGEGYIQVYSYDLDGNISIYLTNKERSVVKHLRSTSSDTFKPSPLNFKQIQISAASSYIVVTSLLAYHTKDPKFSNLNLSLPSEIKEFVEKNGGFEKFIAELQHFVKGL</sequence>
<evidence type="ECO:0000313" key="4">
    <source>
        <dbReference type="EMBL" id="AFJ05058.2"/>
    </source>
</evidence>
<dbReference type="InterPro" id="IPR013126">
    <property type="entry name" value="Hsp_70_fam"/>
</dbReference>
<dbReference type="Proteomes" id="UP000232845">
    <property type="component" value="Segment"/>
</dbReference>
<dbReference type="KEGG" id="vg:40524922"/>
<dbReference type="GeneID" id="40524922"/>
<accession>L7P047</accession>
<dbReference type="GO" id="GO:0140662">
    <property type="term" value="F:ATP-dependent protein folding chaperone"/>
    <property type="evidence" value="ECO:0007669"/>
    <property type="project" value="InterPro"/>
</dbReference>
<keyword evidence="1 3" id="KW-0547">Nucleotide-binding</keyword>
<dbReference type="InterPro" id="IPR043129">
    <property type="entry name" value="ATPase_NBD"/>
</dbReference>
<dbReference type="Gene3D" id="3.30.420.40">
    <property type="match status" value="2"/>
</dbReference>
<organism evidence="4 5">
    <name type="scientific">Cordyline virus 3</name>
    <dbReference type="NCBI Taxonomy" id="1177752"/>
    <lineage>
        <taxon>Viruses</taxon>
        <taxon>Riboviria</taxon>
        <taxon>Orthornavirae</taxon>
        <taxon>Kitrinoviricota</taxon>
        <taxon>Alsuviricetes</taxon>
        <taxon>Martellivirales</taxon>
        <taxon>Closteroviridae</taxon>
        <taxon>Velarivirus</taxon>
        <taxon>Velarivirus tricordylinae</taxon>
    </lineage>
</organism>
<dbReference type="SUPFAM" id="SSF53067">
    <property type="entry name" value="Actin-like ATPase domain"/>
    <property type="match status" value="2"/>
</dbReference>